<dbReference type="Proteomes" id="UP001367513">
    <property type="component" value="Unassembled WGS sequence"/>
</dbReference>
<comment type="caution">
    <text evidence="1">The sequence shown here is derived from an EMBL/GenBank/DDBJ whole genome shotgun (WGS) entry which is preliminary data.</text>
</comment>
<dbReference type="RefSeq" id="WP_346106207.1">
    <property type="nucleotide sequence ID" value="NZ_BAAAOD010000055.1"/>
</dbReference>
<evidence type="ECO:0000313" key="2">
    <source>
        <dbReference type="Proteomes" id="UP001367513"/>
    </source>
</evidence>
<evidence type="ECO:0000313" key="1">
    <source>
        <dbReference type="EMBL" id="MEK6467373.1"/>
    </source>
</evidence>
<accession>A0ABU9AM63</accession>
<dbReference type="EMBL" id="JBBPIX010000026">
    <property type="protein sequence ID" value="MEK6467373.1"/>
    <property type="molecule type" value="Genomic_DNA"/>
</dbReference>
<gene>
    <name evidence="1" type="ORF">WG925_26860</name>
</gene>
<proteinExistence type="predicted"/>
<keyword evidence="2" id="KW-1185">Reference proteome</keyword>
<sequence>MSHDAGPAAAELTDAAVARIQAVYDAERMRYEEVVARDPSVKAAMEGVYGDELSACVHAVRDAYLAEGVSRERAAQASEAWLMIKSGVRGDLAFGDEILGDFASGELRRGGRGMGATYDDRRE</sequence>
<protein>
    <recommendedName>
        <fullName evidence="3">DUF222 domain-containing protein</fullName>
    </recommendedName>
</protein>
<evidence type="ECO:0008006" key="3">
    <source>
        <dbReference type="Google" id="ProtNLM"/>
    </source>
</evidence>
<reference evidence="1 2" key="1">
    <citation type="submission" date="2024-03" db="EMBL/GenBank/DDBJ databases">
        <title>Draft genome sequence of Pseudonocardia carboxydivorans JCM 14827.</title>
        <authorList>
            <person name="Duangmal K."/>
        </authorList>
    </citation>
    <scope>NUCLEOTIDE SEQUENCE [LARGE SCALE GENOMIC DNA]</scope>
    <source>
        <strain evidence="1 2">JCM 14827</strain>
    </source>
</reference>
<name>A0ABU9AM63_PSEA5</name>
<organism evidence="1 2">
    <name type="scientific">Pseudonocardia alni subsp. carboxydivorans</name>
    <dbReference type="NCBI Taxonomy" id="415010"/>
    <lineage>
        <taxon>Bacteria</taxon>
        <taxon>Bacillati</taxon>
        <taxon>Actinomycetota</taxon>
        <taxon>Actinomycetes</taxon>
        <taxon>Pseudonocardiales</taxon>
        <taxon>Pseudonocardiaceae</taxon>
        <taxon>Pseudonocardia</taxon>
    </lineage>
</organism>